<evidence type="ECO:0000313" key="17">
    <source>
        <dbReference type="EMBL" id="MBB4138357.1"/>
    </source>
</evidence>
<keyword evidence="14" id="KW-0472">Membrane</keyword>
<keyword evidence="14" id="KW-1133">Transmembrane helix</keyword>
<feature type="transmembrane region" description="Helical" evidence="14">
    <location>
        <begin position="427"/>
        <end position="447"/>
    </location>
</feature>
<feature type="binding site" description="type 1 copper site" evidence="12">
    <location>
        <position position="660"/>
    </location>
    <ligand>
        <name>Cu cation</name>
        <dbReference type="ChEBI" id="CHEBI:23378"/>
        <label>1</label>
    </ligand>
</feature>
<feature type="transmembrane region" description="Helical" evidence="14">
    <location>
        <begin position="134"/>
        <end position="155"/>
    </location>
</feature>
<evidence type="ECO:0000256" key="3">
    <source>
        <dbReference type="ARBA" id="ARBA00010609"/>
    </source>
</evidence>
<keyword evidence="10 12" id="KW-0186">Copper</keyword>
<sequence length="868" mass="90560">MSRRNWYLLTNSVILLWIVLTVVAVTIHRFVNQPMWLMVHVPLLGAVTAAILIWSQHFADTLLRRAAPAGRIGLGVRLGLQSAGAGVIIAGMLTGAVPLVIGGAIAVAVAIIAHAVILWLQLRRALPARFAPLVRYYVAAALVFLGGIAVGAVMPALGDPDITDRLVNTHIVLNAYGWIGLTVFGTLVLLWPTILHAKVPASADAAARHALPVLITGLAVAAVGPLADLQLLVTVGMAIWLAGAVRLAVEGWREARAMPPGTFAGWSLAAAFCWVVFAAAALGVHAVIQPDWASLRGEYLMMLGPLVAGFAVQIVSGALSYLLPVVALGSPAAAKAGAEMLDRGAAARVVIYNGAIVLYLLPMPSAARVLLSFAAAGVVIAFLVLVVRALIAGRRVRRAEGANPDRSGRVKLMAPASTPPPPQPRHGGAVVAGFAVLALCVAGGVAADPAAIGINTAAASDVTATGETTEVSVQVEGMRFTPAVIEVPAGNELVVVFENTGTDVHDLTFANGVRSQRLAPGATETLEVGVIGADLDGWCSIAGHRQMGMELTVVAVGAPEDAESEHDHGAAAPGPSAADDIDLQREPDAGFAPWPAALAPASGDTVHRITLNVEETVAEVAPGIHQTRWTFGGSAPGPVLRGKIGDTFEITLVNDGTIGHSVDFHAGALAPNEPMRTIQPGETLTYTFTATQAGIWMYHCSTHPMSMHIANGMHGAVIIDPPDLEPVDKEYVFVQGELYLGPQESTADADKIAAQTPDLVAFNGYANQYAYRPLPATVGERVRIWVLDAGPNVASSFHVVGGQFDTVYLEGDYRLLASDPGGAQALALQPAQGGFVELAFPEAGDYPFVTHIMSDAEKGAQGIFHVEE</sequence>
<dbReference type="EC" id="1.7.2.1" evidence="5"/>
<feature type="binding site" description="type 1 copper site" evidence="12">
    <location>
        <position position="700"/>
    </location>
    <ligand>
        <name>Cu cation</name>
        <dbReference type="ChEBI" id="CHEBI:23378"/>
        <label>1</label>
    </ligand>
</feature>
<evidence type="ECO:0000256" key="9">
    <source>
        <dbReference type="ARBA" id="ARBA00023002"/>
    </source>
</evidence>
<feature type="binding site" description="type 1 copper site" evidence="12">
    <location>
        <position position="851"/>
    </location>
    <ligand>
        <name>Cu cation</name>
        <dbReference type="ChEBI" id="CHEBI:23378"/>
        <label>1</label>
    </ligand>
</feature>
<comment type="cofactor">
    <cofactor evidence="2 12">
        <name>Cu(2+)</name>
        <dbReference type="ChEBI" id="CHEBI:29036"/>
    </cofactor>
</comment>
<dbReference type="GO" id="GO:0050421">
    <property type="term" value="F:nitrite reductase (NO-forming) activity"/>
    <property type="evidence" value="ECO:0007669"/>
    <property type="project" value="UniProtKB-EC"/>
</dbReference>
<feature type="transmembrane region" description="Helical" evidence="14">
    <location>
        <begin position="7"/>
        <end position="28"/>
    </location>
</feature>
<feature type="binding site" description="type 1 copper site" evidence="12">
    <location>
        <position position="665"/>
    </location>
    <ligand>
        <name>Cu cation</name>
        <dbReference type="ChEBI" id="CHEBI:23378"/>
        <label>1</label>
    </ligand>
</feature>
<keyword evidence="8" id="KW-0677">Repeat</keyword>
<feature type="transmembrane region" description="Helical" evidence="14">
    <location>
        <begin position="34"/>
        <end position="54"/>
    </location>
</feature>
<dbReference type="AlphaFoldDB" id="A0AA40SLI2"/>
<dbReference type="PANTHER" id="PTHR11709:SF394">
    <property type="entry name" value="FI03373P-RELATED"/>
    <property type="match status" value="1"/>
</dbReference>
<feature type="transmembrane region" description="Helical" evidence="14">
    <location>
        <begin position="99"/>
        <end position="122"/>
    </location>
</feature>
<dbReference type="InterPro" id="IPR001287">
    <property type="entry name" value="NO2-reductase_Cu"/>
</dbReference>
<accession>A0AA40SLI2</accession>
<feature type="binding site" description="type 1 copper site" evidence="12">
    <location>
        <position position="713"/>
    </location>
    <ligand>
        <name>Cu cation</name>
        <dbReference type="ChEBI" id="CHEBI:23378"/>
        <label>1</label>
    </ligand>
</feature>
<evidence type="ECO:0000259" key="15">
    <source>
        <dbReference type="Pfam" id="PF07732"/>
    </source>
</evidence>
<feature type="region of interest" description="Disordered" evidence="13">
    <location>
        <begin position="402"/>
        <end position="425"/>
    </location>
</feature>
<dbReference type="Proteomes" id="UP000549113">
    <property type="component" value="Unassembled WGS sequence"/>
</dbReference>
<feature type="binding site" description="type 1 copper site" evidence="12">
    <location>
        <position position="708"/>
    </location>
    <ligand>
        <name>Cu cation</name>
        <dbReference type="ChEBI" id="CHEBI:23378"/>
        <label>1</label>
    </ligand>
</feature>
<dbReference type="GO" id="GO:0005507">
    <property type="term" value="F:copper ion binding"/>
    <property type="evidence" value="ECO:0007669"/>
    <property type="project" value="InterPro"/>
</dbReference>
<feature type="region of interest" description="Disordered" evidence="13">
    <location>
        <begin position="560"/>
        <end position="582"/>
    </location>
</feature>
<feature type="binding site" description="type 1 copper site" evidence="12">
    <location>
        <position position="699"/>
    </location>
    <ligand>
        <name>Cu cation</name>
        <dbReference type="ChEBI" id="CHEBI:23378"/>
        <label>1</label>
    </ligand>
</feature>
<name>A0AA40SLI2_9MICO</name>
<feature type="transmembrane region" description="Helical" evidence="14">
    <location>
        <begin position="175"/>
        <end position="194"/>
    </location>
</feature>
<comment type="subunit">
    <text evidence="4">Homotrimer.</text>
</comment>
<dbReference type="PANTHER" id="PTHR11709">
    <property type="entry name" value="MULTI-COPPER OXIDASE"/>
    <property type="match status" value="1"/>
</dbReference>
<feature type="transmembrane region" description="Helical" evidence="14">
    <location>
        <begin position="74"/>
        <end position="93"/>
    </location>
</feature>
<evidence type="ECO:0000256" key="1">
    <source>
        <dbReference type="ARBA" id="ARBA00001960"/>
    </source>
</evidence>
<dbReference type="PRINTS" id="PR00695">
    <property type="entry name" value="CUNO2RDTASE"/>
</dbReference>
<protein>
    <recommendedName>
        <fullName evidence="6">Copper-containing nitrite reductase</fullName>
        <ecNumber evidence="5">1.7.2.1</ecNumber>
    </recommendedName>
</protein>
<feature type="transmembrane region" description="Helical" evidence="14">
    <location>
        <begin position="300"/>
        <end position="324"/>
    </location>
</feature>
<comment type="caution">
    <text evidence="17">The sequence shown here is derived from an EMBL/GenBank/DDBJ whole genome shotgun (WGS) entry which is preliminary data.</text>
</comment>
<comment type="catalytic activity">
    <reaction evidence="11">
        <text>nitric oxide + Fe(III)-[cytochrome c] + H2O = Fe(II)-[cytochrome c] + nitrite + 2 H(+)</text>
        <dbReference type="Rhea" id="RHEA:15233"/>
        <dbReference type="Rhea" id="RHEA-COMP:10350"/>
        <dbReference type="Rhea" id="RHEA-COMP:14399"/>
        <dbReference type="ChEBI" id="CHEBI:15377"/>
        <dbReference type="ChEBI" id="CHEBI:15378"/>
        <dbReference type="ChEBI" id="CHEBI:16301"/>
        <dbReference type="ChEBI" id="CHEBI:16480"/>
        <dbReference type="ChEBI" id="CHEBI:29033"/>
        <dbReference type="ChEBI" id="CHEBI:29034"/>
        <dbReference type="EC" id="1.7.2.1"/>
    </reaction>
</comment>
<proteinExistence type="inferred from homology"/>
<dbReference type="CDD" id="cd00920">
    <property type="entry name" value="Cupredoxin"/>
    <property type="match status" value="1"/>
</dbReference>
<feature type="transmembrane region" description="Helical" evidence="14">
    <location>
        <begin position="261"/>
        <end position="288"/>
    </location>
</feature>
<dbReference type="InterPro" id="IPR008972">
    <property type="entry name" value="Cupredoxin"/>
</dbReference>
<feature type="domain" description="Plastocyanin-like" evidence="15">
    <location>
        <begin position="613"/>
        <end position="722"/>
    </location>
</feature>
<dbReference type="CDD" id="cd11020">
    <property type="entry name" value="CuRO_1_CuNIR"/>
    <property type="match status" value="1"/>
</dbReference>
<evidence type="ECO:0000256" key="2">
    <source>
        <dbReference type="ARBA" id="ARBA00001973"/>
    </source>
</evidence>
<evidence type="ECO:0000256" key="4">
    <source>
        <dbReference type="ARBA" id="ARBA00011233"/>
    </source>
</evidence>
<reference evidence="17 18" key="1">
    <citation type="submission" date="2020-08" db="EMBL/GenBank/DDBJ databases">
        <title>Sequencing the genomes of 1000 actinobacteria strains.</title>
        <authorList>
            <person name="Klenk H.-P."/>
        </authorList>
    </citation>
    <scope>NUCLEOTIDE SEQUENCE [LARGE SCALE GENOMIC DNA]</scope>
    <source>
        <strain evidence="17 18">DSM 19600</strain>
    </source>
</reference>
<dbReference type="EMBL" id="JACIFH010000001">
    <property type="protein sequence ID" value="MBB4138357.1"/>
    <property type="molecule type" value="Genomic_DNA"/>
</dbReference>
<evidence type="ECO:0000256" key="11">
    <source>
        <dbReference type="ARBA" id="ARBA00049340"/>
    </source>
</evidence>
<feature type="transmembrane region" description="Helical" evidence="14">
    <location>
        <begin position="229"/>
        <end position="249"/>
    </location>
</feature>
<keyword evidence="18" id="KW-1185">Reference proteome</keyword>
<dbReference type="CDD" id="cd04208">
    <property type="entry name" value="CuRO_2_CuNIR"/>
    <property type="match status" value="1"/>
</dbReference>
<keyword evidence="9 17" id="KW-0560">Oxidoreductase</keyword>
<evidence type="ECO:0000256" key="10">
    <source>
        <dbReference type="ARBA" id="ARBA00023008"/>
    </source>
</evidence>
<dbReference type="SUPFAM" id="SSF49503">
    <property type="entry name" value="Cupredoxins"/>
    <property type="match status" value="3"/>
</dbReference>
<dbReference type="Pfam" id="PF13473">
    <property type="entry name" value="Cupredoxin_1"/>
    <property type="match status" value="1"/>
</dbReference>
<evidence type="ECO:0000256" key="6">
    <source>
        <dbReference type="ARBA" id="ARBA00017290"/>
    </source>
</evidence>
<feature type="transmembrane region" description="Helical" evidence="14">
    <location>
        <begin position="345"/>
        <end position="363"/>
    </location>
</feature>
<dbReference type="InterPro" id="IPR028096">
    <property type="entry name" value="EfeO_Cupredoxin"/>
</dbReference>
<evidence type="ECO:0000256" key="13">
    <source>
        <dbReference type="SAM" id="MobiDB-lite"/>
    </source>
</evidence>
<dbReference type="Gene3D" id="2.60.40.420">
    <property type="entry name" value="Cupredoxins - blue copper proteins"/>
    <property type="match status" value="3"/>
</dbReference>
<evidence type="ECO:0000256" key="5">
    <source>
        <dbReference type="ARBA" id="ARBA00011882"/>
    </source>
</evidence>
<evidence type="ECO:0000256" key="7">
    <source>
        <dbReference type="ARBA" id="ARBA00022723"/>
    </source>
</evidence>
<evidence type="ECO:0000256" key="8">
    <source>
        <dbReference type="ARBA" id="ARBA00022737"/>
    </source>
</evidence>
<evidence type="ECO:0000259" key="16">
    <source>
        <dbReference type="Pfam" id="PF13473"/>
    </source>
</evidence>
<feature type="transmembrane region" description="Helical" evidence="14">
    <location>
        <begin position="206"/>
        <end position="223"/>
    </location>
</feature>
<evidence type="ECO:0000256" key="14">
    <source>
        <dbReference type="SAM" id="Phobius"/>
    </source>
</evidence>
<comment type="cofactor">
    <cofactor evidence="1 12">
        <name>Cu(+)</name>
        <dbReference type="ChEBI" id="CHEBI:49552"/>
    </cofactor>
</comment>
<gene>
    <name evidence="17" type="ORF">BKA10_000151</name>
</gene>
<dbReference type="RefSeq" id="WP_183498047.1">
    <property type="nucleotide sequence ID" value="NZ_BAABCO010000003.1"/>
</dbReference>
<dbReference type="InterPro" id="IPR011707">
    <property type="entry name" value="Cu-oxidase-like_N"/>
</dbReference>
<evidence type="ECO:0000256" key="12">
    <source>
        <dbReference type="PIRSR" id="PIRSR601287-1"/>
    </source>
</evidence>
<feature type="transmembrane region" description="Helical" evidence="14">
    <location>
        <begin position="369"/>
        <end position="391"/>
    </location>
</feature>
<feature type="domain" description="EfeO-type cupredoxin-like" evidence="16">
    <location>
        <begin position="456"/>
        <end position="528"/>
    </location>
</feature>
<dbReference type="InterPro" id="IPR045087">
    <property type="entry name" value="Cu-oxidase_fam"/>
</dbReference>
<keyword evidence="14" id="KW-0812">Transmembrane</keyword>
<comment type="similarity">
    <text evidence="3">Belongs to the multicopper oxidase family.</text>
</comment>
<organism evidence="17 18">
    <name type="scientific">Microbacterium invictum</name>
    <dbReference type="NCBI Taxonomy" id="515415"/>
    <lineage>
        <taxon>Bacteria</taxon>
        <taxon>Bacillati</taxon>
        <taxon>Actinomycetota</taxon>
        <taxon>Actinomycetes</taxon>
        <taxon>Micrococcales</taxon>
        <taxon>Microbacteriaceae</taxon>
        <taxon>Microbacterium</taxon>
    </lineage>
</organism>
<evidence type="ECO:0000313" key="18">
    <source>
        <dbReference type="Proteomes" id="UP000549113"/>
    </source>
</evidence>
<dbReference type="Pfam" id="PF07732">
    <property type="entry name" value="Cu-oxidase_3"/>
    <property type="match status" value="1"/>
</dbReference>
<keyword evidence="7 12" id="KW-0479">Metal-binding</keyword>